<keyword evidence="1" id="KW-0812">Transmembrane</keyword>
<keyword evidence="3" id="KW-1185">Reference proteome</keyword>
<organism evidence="2 3">
    <name type="scientific">Mucilaginibacter litoreus</name>
    <dbReference type="NCBI Taxonomy" id="1048221"/>
    <lineage>
        <taxon>Bacteria</taxon>
        <taxon>Pseudomonadati</taxon>
        <taxon>Bacteroidota</taxon>
        <taxon>Sphingobacteriia</taxon>
        <taxon>Sphingobacteriales</taxon>
        <taxon>Sphingobacteriaceae</taxon>
        <taxon>Mucilaginibacter</taxon>
    </lineage>
</organism>
<comment type="caution">
    <text evidence="2">The sequence shown here is derived from an EMBL/GenBank/DDBJ whole genome shotgun (WGS) entry which is preliminary data.</text>
</comment>
<sequence length="130" mass="14388">MNTKIIMAASALFLALTGMVLTFFPQEILTYLDAGTNVYFKLSIQLIGALYFAFAIVNWMAKGNIIGGIYNRPMVMGNLAHFFIGGMAVTKALLASALPGLFWIFAGLYLRFAILFAILFNRHPTENQLN</sequence>
<gene>
    <name evidence="2" type="ORF">ACFQZX_16990</name>
</gene>
<keyword evidence="1" id="KW-1133">Transmembrane helix</keyword>
<feature type="transmembrane region" description="Helical" evidence="1">
    <location>
        <begin position="100"/>
        <end position="120"/>
    </location>
</feature>
<evidence type="ECO:0000313" key="2">
    <source>
        <dbReference type="EMBL" id="MFD0795321.1"/>
    </source>
</evidence>
<dbReference type="EMBL" id="JBHTHZ010000014">
    <property type="protein sequence ID" value="MFD0795321.1"/>
    <property type="molecule type" value="Genomic_DNA"/>
</dbReference>
<dbReference type="Proteomes" id="UP001597010">
    <property type="component" value="Unassembled WGS sequence"/>
</dbReference>
<name>A0ABW3AXR0_9SPHI</name>
<feature type="transmembrane region" description="Helical" evidence="1">
    <location>
        <begin position="73"/>
        <end position="94"/>
    </location>
</feature>
<reference evidence="3" key="1">
    <citation type="journal article" date="2019" name="Int. J. Syst. Evol. Microbiol.">
        <title>The Global Catalogue of Microorganisms (GCM) 10K type strain sequencing project: providing services to taxonomists for standard genome sequencing and annotation.</title>
        <authorList>
            <consortium name="The Broad Institute Genomics Platform"/>
            <consortium name="The Broad Institute Genome Sequencing Center for Infectious Disease"/>
            <person name="Wu L."/>
            <person name="Ma J."/>
        </authorList>
    </citation>
    <scope>NUCLEOTIDE SEQUENCE [LARGE SCALE GENOMIC DNA]</scope>
    <source>
        <strain evidence="3">CCUG 61484</strain>
    </source>
</reference>
<feature type="transmembrane region" description="Helical" evidence="1">
    <location>
        <begin position="38"/>
        <end position="61"/>
    </location>
</feature>
<dbReference type="RefSeq" id="WP_377117607.1">
    <property type="nucleotide sequence ID" value="NZ_JBHTHZ010000014.1"/>
</dbReference>
<evidence type="ECO:0000256" key="1">
    <source>
        <dbReference type="SAM" id="Phobius"/>
    </source>
</evidence>
<evidence type="ECO:0000313" key="3">
    <source>
        <dbReference type="Proteomes" id="UP001597010"/>
    </source>
</evidence>
<protein>
    <submittedName>
        <fullName evidence="2">Uncharacterized protein</fullName>
    </submittedName>
</protein>
<keyword evidence="1" id="KW-0472">Membrane</keyword>
<accession>A0ABW3AXR0</accession>
<proteinExistence type="predicted"/>